<dbReference type="PANTHER" id="PTHR36686:SF1">
    <property type="entry name" value="SYNAPTONEMAL COMPLEX CENTRAL ELEMENT PROTEIN 3"/>
    <property type="match status" value="1"/>
</dbReference>
<dbReference type="GO" id="GO:0007283">
    <property type="term" value="P:spermatogenesis"/>
    <property type="evidence" value="ECO:0007669"/>
    <property type="project" value="InterPro"/>
</dbReference>
<feature type="non-terminal residue" evidence="2">
    <location>
        <position position="83"/>
    </location>
</feature>
<evidence type="ECO:0000256" key="1">
    <source>
        <dbReference type="SAM" id="MobiDB-lite"/>
    </source>
</evidence>
<dbReference type="Pfam" id="PF15191">
    <property type="entry name" value="Synaptonemal_3"/>
    <property type="match status" value="1"/>
</dbReference>
<feature type="compositionally biased region" description="Basic and acidic residues" evidence="1">
    <location>
        <begin position="11"/>
        <end position="20"/>
    </location>
</feature>
<dbReference type="GO" id="GO:0007131">
    <property type="term" value="P:reciprocal meiotic recombination"/>
    <property type="evidence" value="ECO:0007669"/>
    <property type="project" value="InterPro"/>
</dbReference>
<dbReference type="Proteomes" id="UP000583915">
    <property type="component" value="Unassembled WGS sequence"/>
</dbReference>
<dbReference type="InterPro" id="IPR028145">
    <property type="entry name" value="Synaptonemal_3"/>
</dbReference>
<accession>A0A7L1V9R9</accession>
<reference evidence="2 3" key="1">
    <citation type="submission" date="2019-09" db="EMBL/GenBank/DDBJ databases">
        <title>Bird 10,000 Genomes (B10K) Project - Family phase.</title>
        <authorList>
            <person name="Zhang G."/>
        </authorList>
    </citation>
    <scope>NUCLEOTIDE SEQUENCE [LARGE SCALE GENOMIC DNA]</scope>
    <source>
        <strain evidence="2">B10K-DU-002-25</strain>
        <tissue evidence="2">Muscle</tissue>
    </source>
</reference>
<proteinExistence type="predicted"/>
<protein>
    <submittedName>
        <fullName evidence="2">SYCE3 protein</fullName>
    </submittedName>
</protein>
<keyword evidence="3" id="KW-1185">Reference proteome</keyword>
<evidence type="ECO:0000313" key="3">
    <source>
        <dbReference type="Proteomes" id="UP000583915"/>
    </source>
</evidence>
<dbReference type="PANTHER" id="PTHR36686">
    <property type="entry name" value="SYNAPTONEMAL COMPLEX CENTRAL ELEMENT PROTEIN 3"/>
    <property type="match status" value="1"/>
</dbReference>
<feature type="non-terminal residue" evidence="2">
    <location>
        <position position="1"/>
    </location>
</feature>
<dbReference type="AlphaFoldDB" id="A0A7L1V9R9"/>
<sequence length="83" mass="9785">MAETDSQEGNSDDRGKKVENFERDMEELLEKMEELTAHITWMAFDIITIQTSPDLHSALQHLEDAYLMCKEQLEKKWQEVLLE</sequence>
<dbReference type="GO" id="GO:0007130">
    <property type="term" value="P:synaptonemal complex assembly"/>
    <property type="evidence" value="ECO:0007669"/>
    <property type="project" value="InterPro"/>
</dbReference>
<gene>
    <name evidence="2" type="primary">Syce3</name>
    <name evidence="2" type="ORF">SITEUR_R09885</name>
</gene>
<organism evidence="2 3">
    <name type="scientific">Sitta europaea</name>
    <name type="common">Eurasian nuthatch</name>
    <dbReference type="NCBI Taxonomy" id="50251"/>
    <lineage>
        <taxon>Eukaryota</taxon>
        <taxon>Metazoa</taxon>
        <taxon>Chordata</taxon>
        <taxon>Craniata</taxon>
        <taxon>Vertebrata</taxon>
        <taxon>Euteleostomi</taxon>
        <taxon>Archelosauria</taxon>
        <taxon>Archosauria</taxon>
        <taxon>Dinosauria</taxon>
        <taxon>Saurischia</taxon>
        <taxon>Theropoda</taxon>
        <taxon>Coelurosauria</taxon>
        <taxon>Aves</taxon>
        <taxon>Neognathae</taxon>
        <taxon>Neoaves</taxon>
        <taxon>Telluraves</taxon>
        <taxon>Australaves</taxon>
        <taxon>Passeriformes</taxon>
        <taxon>Sittidae</taxon>
        <taxon>Sitta</taxon>
    </lineage>
</organism>
<dbReference type="EMBL" id="VXBS01005887">
    <property type="protein sequence ID" value="NXO82070.1"/>
    <property type="molecule type" value="Genomic_DNA"/>
</dbReference>
<evidence type="ECO:0000313" key="2">
    <source>
        <dbReference type="EMBL" id="NXO82070.1"/>
    </source>
</evidence>
<comment type="caution">
    <text evidence="2">The sequence shown here is derived from an EMBL/GenBank/DDBJ whole genome shotgun (WGS) entry which is preliminary data.</text>
</comment>
<feature type="region of interest" description="Disordered" evidence="1">
    <location>
        <begin position="1"/>
        <end position="20"/>
    </location>
</feature>
<name>A0A7L1V9R9_SITEU</name>